<accession>Q9AD46</accession>
<keyword evidence="2" id="KW-1185">Reference proteome</keyword>
<evidence type="ECO:0000313" key="1">
    <source>
        <dbReference type="EMBL" id="CAC36625.1"/>
    </source>
</evidence>
<proteinExistence type="predicted"/>
<dbReference type="AlphaFoldDB" id="Q9AD46"/>
<sequence>MADELEDLVDIDVYDDGKPVEFGWLQGPNAAAILAAVRGQGPVPKTGLATRRQLRALGLRPGGQNAMPGLSWRNGRRKAYFYRIELALPKRTPTLAQERALDRAMAARQTCPTCRRRYHYCLPLRTLGSCLECYDGTPADPATYTLPPGHTLAA</sequence>
<dbReference type="HOGENOM" id="CLU_1703190_0_0_11"/>
<dbReference type="OrthoDB" id="4553528at2"/>
<reference evidence="1 2" key="4">
    <citation type="journal article" date="2009" name="Mol. Microbiol.">
        <title>Extracellular signalling, translational control, two repressors and an activator all contribute to the regulation of methylenomycin production in Streptomyces coelicolor.</title>
        <authorList>
            <person name="O'Rourke S."/>
            <person name="Wietzorrek A."/>
            <person name="Fowler K."/>
            <person name="Corre C."/>
            <person name="Challis G.L."/>
            <person name="Chater K.F."/>
        </authorList>
    </citation>
    <scope>NUCLEOTIDE SEQUENCE [LARGE SCALE GENOMIC DNA]</scope>
    <source>
        <strain evidence="2">ATCC BAA-471 / A3(2) / M145</strain>
    </source>
</reference>
<reference evidence="2" key="2">
    <citation type="journal article" date="2002" name="Nature">
        <title>Complete genome sequence of the model actinomycete Streptomyces coelicolor A3(2).</title>
        <authorList>
            <person name="Bentley S.D."/>
            <person name="Chater K.F."/>
            <person name="Cerdeno-Tarraga A.M."/>
            <person name="Challis G.L."/>
            <person name="Thomson N.R."/>
            <person name="James K.D."/>
            <person name="Harris D.E."/>
            <person name="Quail M.A."/>
            <person name="Kieser H."/>
            <person name="Harper D."/>
            <person name="Bateman A."/>
            <person name="Brown S."/>
            <person name="Chandra G."/>
            <person name="Chen C.W."/>
            <person name="Collins M."/>
            <person name="Cronin A."/>
            <person name="Fraser A."/>
            <person name="Goble A."/>
            <person name="Hidalgo J."/>
            <person name="Hornsby T."/>
            <person name="Howarth S."/>
            <person name="Huang C.H."/>
            <person name="Kieser T."/>
            <person name="Larke L."/>
            <person name="Murphy L."/>
            <person name="Oliver K."/>
            <person name="O'Neil S."/>
            <person name="Rabbinowitsch E."/>
            <person name="Rajandream M.A."/>
            <person name="Rutherford K."/>
            <person name="Rutter S."/>
            <person name="Seeger K."/>
            <person name="Saunders D."/>
            <person name="Sharp S."/>
            <person name="Squares R."/>
            <person name="Squares S."/>
            <person name="Taylor K."/>
            <person name="Warren T."/>
            <person name="Wietzorrek A."/>
            <person name="Woodward J."/>
            <person name="Barrell B.G."/>
            <person name="Parkhill J."/>
            <person name="Hopwood D.A."/>
        </authorList>
    </citation>
    <scope>NUCLEOTIDE SEQUENCE [LARGE SCALE GENOMIC DNA]</scope>
    <source>
        <strain evidence="2">ATCC BAA-471 / A3(2) / M145</strain>
    </source>
</reference>
<dbReference type="Proteomes" id="UP000001973">
    <property type="component" value="Plasmid SCP1"/>
</dbReference>
<reference evidence="1 2" key="1">
    <citation type="journal article" date="1998" name="J. Bacteriol.">
        <title>Cloning and physical mapping of the EcoRI fragments of the giant linear plasmid SCP1.</title>
        <authorList>
            <person name="Redenbach M."/>
            <person name="Ikeda K."/>
            <person name="Yamasaki M."/>
            <person name="Kinashi H."/>
        </authorList>
    </citation>
    <scope>NUCLEOTIDE SEQUENCE [LARGE SCALE GENOMIC DNA]</scope>
    <source>
        <strain evidence="2">ATCC BAA-471 / A3(2) / M145</strain>
    </source>
</reference>
<reference evidence="1 2" key="3">
    <citation type="journal article" date="2008" name="Proc. Natl. Acad. Sci. U.S.A.">
        <title>2-Alkyl-4-hydroxymethylfuran-3-carboxylic acids, antibiotic production inducers discovered by Streptomyces coelicolor genome mining.</title>
        <authorList>
            <person name="Corre C."/>
            <person name="Song L."/>
            <person name="O'Rourke S."/>
            <person name="Chater K.F."/>
            <person name="Challis G.L."/>
        </authorList>
    </citation>
    <scope>NUCLEOTIDE SEQUENCE [LARGE SCALE GENOMIC DNA]</scope>
    <source>
        <strain evidence="2">ATCC BAA-471 / A3(2) / M145</strain>
    </source>
</reference>
<dbReference type="STRING" id="100226.gene:17765609"/>
<gene>
    <name evidence="1" type="ordered locus">SCP1.104</name>
</gene>
<name>Q9AD46_STRCO</name>
<dbReference type="EMBL" id="AL589148">
    <property type="protein sequence ID" value="CAC36625.1"/>
    <property type="molecule type" value="Genomic_DNA"/>
</dbReference>
<dbReference type="InterPro" id="IPR048142">
    <property type="entry name" value="QRL_CxxC_CxxC"/>
</dbReference>
<dbReference type="KEGG" id="sco:SCP1.104"/>
<geneLocation type="plasmid" evidence="2">
    <name>SCP1</name>
</geneLocation>
<protein>
    <submittedName>
        <fullName evidence="1">Uncharacterized protein</fullName>
    </submittedName>
</protein>
<dbReference type="NCBIfam" id="NF041638">
    <property type="entry name" value="QRL_CxxC_CxxC"/>
    <property type="match status" value="1"/>
</dbReference>
<dbReference type="PATRIC" id="fig|100226.15.peg.8052"/>
<evidence type="ECO:0000313" key="2">
    <source>
        <dbReference type="Proteomes" id="UP000001973"/>
    </source>
</evidence>
<organism evidence="1 2">
    <name type="scientific">Streptomyces coelicolor (strain ATCC BAA-471 / A3(2) / M145)</name>
    <dbReference type="NCBI Taxonomy" id="100226"/>
    <lineage>
        <taxon>Bacteria</taxon>
        <taxon>Bacillati</taxon>
        <taxon>Actinomycetota</taxon>
        <taxon>Actinomycetes</taxon>
        <taxon>Kitasatosporales</taxon>
        <taxon>Streptomycetaceae</taxon>
        <taxon>Streptomyces</taxon>
        <taxon>Streptomyces albidoflavus group</taxon>
    </lineage>
</organism>
<dbReference type="InParanoid" id="Q9AD46"/>
<dbReference type="RefSeq" id="WP_011039403.1">
    <property type="nucleotide sequence ID" value="NC_003903.1"/>
</dbReference>